<keyword evidence="1" id="KW-0812">Transmembrane</keyword>
<dbReference type="SUPFAM" id="SSF52540">
    <property type="entry name" value="P-loop containing nucleoside triphosphate hydrolases"/>
    <property type="match status" value="1"/>
</dbReference>
<accession>A0ABZ0S4D4</accession>
<evidence type="ECO:0000256" key="1">
    <source>
        <dbReference type="SAM" id="Phobius"/>
    </source>
</evidence>
<feature type="transmembrane region" description="Helical" evidence="1">
    <location>
        <begin position="121"/>
        <end position="139"/>
    </location>
</feature>
<protein>
    <submittedName>
        <fullName evidence="3">DNA replication protein</fullName>
    </submittedName>
</protein>
<name>A0ABZ0S4D4_9GAMM</name>
<dbReference type="Gene3D" id="3.40.50.300">
    <property type="entry name" value="P-loop containing nucleotide triphosphate hydrolases"/>
    <property type="match status" value="1"/>
</dbReference>
<proteinExistence type="predicted"/>
<evidence type="ECO:0000259" key="2">
    <source>
        <dbReference type="Pfam" id="PF01695"/>
    </source>
</evidence>
<organism evidence="3 4">
    <name type="scientific">Thiorhodovibrio winogradskyi</name>
    <dbReference type="NCBI Taxonomy" id="77007"/>
    <lineage>
        <taxon>Bacteria</taxon>
        <taxon>Pseudomonadati</taxon>
        <taxon>Pseudomonadota</taxon>
        <taxon>Gammaproteobacteria</taxon>
        <taxon>Chromatiales</taxon>
        <taxon>Chromatiaceae</taxon>
        <taxon>Thiorhodovibrio</taxon>
    </lineage>
</organism>
<evidence type="ECO:0000313" key="4">
    <source>
        <dbReference type="Proteomes" id="UP001432180"/>
    </source>
</evidence>
<gene>
    <name evidence="3" type="ORF">Thiowin_00822</name>
</gene>
<dbReference type="RefSeq" id="WP_328986442.1">
    <property type="nucleotide sequence ID" value="NZ_CP121472.1"/>
</dbReference>
<evidence type="ECO:0000313" key="3">
    <source>
        <dbReference type="EMBL" id="WPL15893.1"/>
    </source>
</evidence>
<reference evidence="3 4" key="1">
    <citation type="journal article" date="2023" name="Microorganisms">
        <title>Thiorhodovibrio frisius and Trv. litoralis spp. nov., Two Novel Members from a Clade of Fastidious Purple Sulfur Bacteria That Exhibit Unique Red-Shifted Light-Harvesting Capabilities.</title>
        <authorList>
            <person name="Methner A."/>
            <person name="Kuzyk S.B."/>
            <person name="Petersen J."/>
            <person name="Bauer S."/>
            <person name="Brinkmann H."/>
            <person name="Sichau K."/>
            <person name="Wanner G."/>
            <person name="Wolf J."/>
            <person name="Neumann-Schaal M."/>
            <person name="Henke P."/>
            <person name="Tank M."/>
            <person name="Sproer C."/>
            <person name="Bunk B."/>
            <person name="Overmann J."/>
        </authorList>
    </citation>
    <scope>NUCLEOTIDE SEQUENCE [LARGE SCALE GENOMIC DNA]</scope>
    <source>
        <strain evidence="3 4">DSM 6702</strain>
    </source>
</reference>
<dbReference type="Proteomes" id="UP001432180">
    <property type="component" value="Chromosome"/>
</dbReference>
<dbReference type="InterPro" id="IPR027417">
    <property type="entry name" value="P-loop_NTPase"/>
</dbReference>
<sequence length="364" mass="39192">MMDAVLRQLRRWSDVFGTDLYVHYSAAYVWQANQFGHSFIGLFLALVGANLSGKPIATLGVLSALYAVKELLDYAMAVRLSNPLFPANRAQVAADGLVDWSFVTLGAALGALSQAGNPGSASLPVILAAAALLGFFLLVRQPYLRQKRAFDRSGLPYFSRLANYPLERLAGQSGTDPCLSQILLAFLRQAPQAMQQLIITGAPGSGRTSLASAIGGEATAAETRVRYLTGARLLGKSAAPCEPRAAPEQPWSLREADLVIIDELAPLLRDVEGRSQIEPVLARLFGESRADEPSSPLSRPNCDQPDQASRSLAQMRLVWVIDDPLLAELFCTKLRQRFADLRLDMIALGAVGAAGEPAPLHEGQ</sequence>
<dbReference type="EMBL" id="CP121472">
    <property type="protein sequence ID" value="WPL15893.1"/>
    <property type="molecule type" value="Genomic_DNA"/>
</dbReference>
<keyword evidence="4" id="KW-1185">Reference proteome</keyword>
<keyword evidence="1" id="KW-0472">Membrane</keyword>
<feature type="domain" description="IstB-like ATP-binding" evidence="2">
    <location>
        <begin position="193"/>
        <end position="286"/>
    </location>
</feature>
<keyword evidence="1" id="KW-1133">Transmembrane helix</keyword>
<dbReference type="InterPro" id="IPR002611">
    <property type="entry name" value="IstB_ATP-bd"/>
</dbReference>
<dbReference type="Pfam" id="PF01695">
    <property type="entry name" value="IstB_IS21"/>
    <property type="match status" value="1"/>
</dbReference>